<dbReference type="GeneID" id="15010003"/>
<organism evidence="1 4">
    <name type="scientific">Cellulophaga phage phiST</name>
    <dbReference type="NCBI Taxonomy" id="756282"/>
    <lineage>
        <taxon>Viruses</taxon>
        <taxon>Duplodnaviria</taxon>
        <taxon>Heunggongvirae</taxon>
        <taxon>Uroviricota</taxon>
        <taxon>Caudoviricetes</taxon>
        <taxon>Cbastvirus</taxon>
        <taxon>Cbastvirus ST</taxon>
    </lineage>
</organism>
<accession>M4SLD6</accession>
<dbReference type="KEGG" id="vg:15010003"/>
<dbReference type="EMBL" id="KC821604">
    <property type="protein sequence ID" value="AGO47140.1"/>
    <property type="molecule type" value="Genomic_DNA"/>
</dbReference>
<sequence length="51" mass="5832">MKSHTISKQNFTEAIKLGIYDLIENISETQKEVVYYKPCGRTESLKLNIVG</sequence>
<reference evidence="3" key="3">
    <citation type="submission" date="2013-03" db="EMBL/GenBank/DDBJ databases">
        <title>The Cellulophaga phages: a novel, diverse, and globally ubiquitous model system.</title>
        <authorList>
            <person name="Holmfeldt K."/>
            <person name="Solonenko N."/>
            <person name="Shah M."/>
            <person name="Corrier K."/>
            <person name="Riemann L."/>
            <person name="VerBerkmoes N.C."/>
            <person name="Sullivan M.B."/>
        </authorList>
    </citation>
    <scope>NUCLEOTIDE SEQUENCE [LARGE SCALE GENOMIC DNA]</scope>
</reference>
<evidence type="ECO:0000313" key="2">
    <source>
        <dbReference type="EMBL" id="AGO47140.1"/>
    </source>
</evidence>
<name>M4SLD6_9CAUD</name>
<protein>
    <submittedName>
        <fullName evidence="1">Uncharacterized protein</fullName>
    </submittedName>
</protein>
<evidence type="ECO:0000313" key="1">
    <source>
        <dbReference type="EMBL" id="AGH56803.1"/>
    </source>
</evidence>
<reference evidence="2 3" key="2">
    <citation type="journal article" date="2013" name="Proc. Natl. Acad. Sci. U.S.A.">
        <title>Twelve previously unknown phage genera are ubiquitous in global oceans.</title>
        <authorList>
            <person name="Holmfeldt K."/>
            <person name="Solonenko N."/>
            <person name="Shah M."/>
            <person name="Corrier K."/>
            <person name="Riemann L."/>
            <person name="Verberkmoes N.C."/>
            <person name="Sullivan M.B."/>
        </authorList>
    </citation>
    <scope>NUCLEOTIDE SEQUENCE [LARGE SCALE GENOMIC DNA]</scope>
    <source>
        <strain evidence="2">PhiST</strain>
    </source>
</reference>
<reference evidence="1 4" key="1">
    <citation type="submission" date="2010-11" db="EMBL/GenBank/DDBJ databases">
        <title>The Genome Sequence of Cellulophaga phage phiST.</title>
        <authorList>
            <consortium name="The Broad Institute Genome Sequencing Platform"/>
            <person name="Henn M.R."/>
            <person name="Reimann L."/>
            <person name="Holmfelt K."/>
            <person name="Levin J."/>
            <person name="Malboeuf C."/>
            <person name="Casali M."/>
            <person name="Russ C."/>
            <person name="Lennon N."/>
            <person name="Chapman S.B."/>
            <person name="Erlich R."/>
            <person name="Young S.K."/>
            <person name="Yandava C."/>
            <person name="Zeng Q."/>
            <person name="Alvarado L."/>
            <person name="Anderson S."/>
            <person name="Berlin A."/>
            <person name="Chen Z."/>
            <person name="Freedman E."/>
            <person name="Gellesch M."/>
            <person name="Goldberg J."/>
            <person name="Green L."/>
            <person name="Griggs A."/>
            <person name="Gujja S."/>
            <person name="Heilman E.R."/>
            <person name="Heiman D."/>
            <person name="Hollinger A."/>
            <person name="Howarth C."/>
            <person name="Larson L."/>
            <person name="Mehta T."/>
            <person name="Pearson M."/>
            <person name="Roberts A."/>
            <person name="Ryan E."/>
            <person name="Saif S."/>
            <person name="Shea T."/>
            <person name="Shenoy N."/>
            <person name="Sisk P."/>
            <person name="Stolte C."/>
            <person name="Sykes S."/>
            <person name="White J."/>
            <person name="Haas B."/>
            <person name="Nusbaum C."/>
            <person name="Birren B."/>
        </authorList>
    </citation>
    <scope>NUCLEOTIDE SEQUENCE [LARGE SCALE GENOMIC DNA]</scope>
    <source>
        <strain evidence="4">phiST</strain>
        <strain evidence="1">PhiST</strain>
    </source>
</reference>
<evidence type="ECO:0000313" key="4">
    <source>
        <dbReference type="Proteomes" id="UP000203074"/>
    </source>
</evidence>
<proteinExistence type="predicted"/>
<dbReference type="EMBL" id="HQ634192">
    <property type="protein sequence ID" value="AGH56803.1"/>
    <property type="molecule type" value="Genomic_DNA"/>
</dbReference>
<evidence type="ECO:0000313" key="3">
    <source>
        <dbReference type="Proteomes" id="UP000014729"/>
    </source>
</evidence>
<dbReference type="Proteomes" id="UP000203074">
    <property type="component" value="Segment"/>
</dbReference>
<keyword evidence="4" id="KW-1185">Reference proteome</keyword>
<dbReference type="OrthoDB" id="39082at10239"/>
<gene>
    <name evidence="1" type="ORF">CGPG_00105</name>
    <name evidence="2" type="ORF">PhiST_gp001</name>
</gene>
<dbReference type="RefSeq" id="YP_007673486.1">
    <property type="nucleotide sequence ID" value="NC_020842.1"/>
</dbReference>
<dbReference type="Proteomes" id="UP000014729">
    <property type="component" value="Segment"/>
</dbReference>